<organism evidence="10 11">
    <name type="scientific">Lancefieldella rimae</name>
    <dbReference type="NCBI Taxonomy" id="1383"/>
    <lineage>
        <taxon>Bacteria</taxon>
        <taxon>Bacillati</taxon>
        <taxon>Actinomycetota</taxon>
        <taxon>Coriobacteriia</taxon>
        <taxon>Coriobacteriales</taxon>
        <taxon>Atopobiaceae</taxon>
        <taxon>Lancefieldella</taxon>
    </lineage>
</organism>
<feature type="transmembrane region" description="Helical" evidence="9">
    <location>
        <begin position="262"/>
        <end position="283"/>
    </location>
</feature>
<evidence type="ECO:0000313" key="11">
    <source>
        <dbReference type="Proteomes" id="UP000051927"/>
    </source>
</evidence>
<feature type="transmembrane region" description="Helical" evidence="9">
    <location>
        <begin position="94"/>
        <end position="115"/>
    </location>
</feature>
<evidence type="ECO:0000256" key="2">
    <source>
        <dbReference type="ARBA" id="ARBA00022448"/>
    </source>
</evidence>
<feature type="transmembrane region" description="Helical" evidence="9">
    <location>
        <begin position="62"/>
        <end position="82"/>
    </location>
</feature>
<gene>
    <name evidence="10" type="ORF">IV60_GL000929</name>
</gene>
<keyword evidence="6" id="KW-0769">Symport</keyword>
<keyword evidence="4" id="KW-0762">Sugar transport</keyword>
<keyword evidence="2" id="KW-0813">Transport</keyword>
<feature type="transmembrane region" description="Helical" evidence="9">
    <location>
        <begin position="237"/>
        <end position="255"/>
    </location>
</feature>
<sequence length="334" mass="33780">MRLVATAKSTTKEPISIQHPFKALGRLPGANILVPLLLGCFINTFFPNVLPTLGSFTKAMSVSGTGALVGAFMLCVGTTISFKSAPKAALRGAIIIISKVIFCVALAMAVLFLLGDNLFGLSAMVILAACSGANNAMYSGLMADYGNEYEQGAVAITTLIVGPPVTMIALGAAGQAPIGWSLLGAVLPIIVGIIFGNCFPSLKKMFSSALPGIIVMTFFAMGTTMKFDQLLAAGPSGILLGIICSCLGGCINFFADRATGGTGVAGVGISSCAGANALTPAAMAEANPAVYGGAVLAAATAQVAAAVIVTAILTPLITAYVFNHFAEKSEEKAA</sequence>
<evidence type="ECO:0000256" key="3">
    <source>
        <dbReference type="ARBA" id="ARBA00022475"/>
    </source>
</evidence>
<evidence type="ECO:0000256" key="6">
    <source>
        <dbReference type="ARBA" id="ARBA00022847"/>
    </source>
</evidence>
<evidence type="ECO:0000256" key="7">
    <source>
        <dbReference type="ARBA" id="ARBA00022989"/>
    </source>
</evidence>
<evidence type="ECO:0000256" key="9">
    <source>
        <dbReference type="SAM" id="Phobius"/>
    </source>
</evidence>
<dbReference type="InterPro" id="IPR004684">
    <property type="entry name" value="2keto-3dGluconate_permease"/>
</dbReference>
<keyword evidence="3" id="KW-1003">Cell membrane</keyword>
<keyword evidence="8 9" id="KW-0472">Membrane</keyword>
<feature type="transmembrane region" description="Helical" evidence="9">
    <location>
        <begin position="206"/>
        <end position="225"/>
    </location>
</feature>
<evidence type="ECO:0000313" key="10">
    <source>
        <dbReference type="EMBL" id="KRO02482.1"/>
    </source>
</evidence>
<accession>A0ABR5Q0J2</accession>
<proteinExistence type="inferred from homology"/>
<feature type="transmembrane region" description="Helical" evidence="9">
    <location>
        <begin position="121"/>
        <end position="141"/>
    </location>
</feature>
<comment type="similarity">
    <text evidence="1">Belongs to the KdgT transporter family.</text>
</comment>
<keyword evidence="5 9" id="KW-0812">Transmembrane</keyword>
<keyword evidence="11" id="KW-1185">Reference proteome</keyword>
<name>A0ABR5Q0J2_9ACTN</name>
<comment type="caution">
    <text evidence="10">The sequence shown here is derived from an EMBL/GenBank/DDBJ whole genome shotgun (WGS) entry which is preliminary data.</text>
</comment>
<feature type="transmembrane region" description="Helical" evidence="9">
    <location>
        <begin position="178"/>
        <end position="199"/>
    </location>
</feature>
<reference evidence="10 11" key="1">
    <citation type="journal article" date="2015" name="Genome Announc.">
        <title>Expanding the biotechnology potential of lactobacilli through comparative genomics of 213 strains and associated genera.</title>
        <authorList>
            <person name="Sun Z."/>
            <person name="Harris H.M."/>
            <person name="McCann A."/>
            <person name="Guo C."/>
            <person name="Argimon S."/>
            <person name="Zhang W."/>
            <person name="Yang X."/>
            <person name="Jeffery I.B."/>
            <person name="Cooney J.C."/>
            <person name="Kagawa T.F."/>
            <person name="Liu W."/>
            <person name="Song Y."/>
            <person name="Salvetti E."/>
            <person name="Wrobel A."/>
            <person name="Rasinkangas P."/>
            <person name="Parkhill J."/>
            <person name="Rea M.C."/>
            <person name="O'Sullivan O."/>
            <person name="Ritari J."/>
            <person name="Douillard F.P."/>
            <person name="Paul Ross R."/>
            <person name="Yang R."/>
            <person name="Briner A.E."/>
            <person name="Felis G.E."/>
            <person name="de Vos W.M."/>
            <person name="Barrangou R."/>
            <person name="Klaenhammer T.R."/>
            <person name="Caufield P.W."/>
            <person name="Cui Y."/>
            <person name="Zhang H."/>
            <person name="O'Toole P.W."/>
        </authorList>
    </citation>
    <scope>NUCLEOTIDE SEQUENCE [LARGE SCALE GENOMIC DNA]</scope>
    <source>
        <strain evidence="10 11">DSM 7090</strain>
    </source>
</reference>
<keyword evidence="7 9" id="KW-1133">Transmembrane helix</keyword>
<dbReference type="EMBL" id="JQCP01000002">
    <property type="protein sequence ID" value="KRO02482.1"/>
    <property type="molecule type" value="Genomic_DNA"/>
</dbReference>
<evidence type="ECO:0000256" key="1">
    <source>
        <dbReference type="ARBA" id="ARBA00006430"/>
    </source>
</evidence>
<feature type="transmembrane region" description="Helical" evidence="9">
    <location>
        <begin position="32"/>
        <end position="50"/>
    </location>
</feature>
<dbReference type="Pfam" id="PF03812">
    <property type="entry name" value="KdgT"/>
    <property type="match status" value="1"/>
</dbReference>
<evidence type="ECO:0000256" key="5">
    <source>
        <dbReference type="ARBA" id="ARBA00022692"/>
    </source>
</evidence>
<feature type="transmembrane region" description="Helical" evidence="9">
    <location>
        <begin position="289"/>
        <end position="322"/>
    </location>
</feature>
<feature type="transmembrane region" description="Helical" evidence="9">
    <location>
        <begin position="153"/>
        <end position="172"/>
    </location>
</feature>
<dbReference type="Proteomes" id="UP000051927">
    <property type="component" value="Unassembled WGS sequence"/>
</dbReference>
<evidence type="ECO:0000256" key="8">
    <source>
        <dbReference type="ARBA" id="ARBA00023136"/>
    </source>
</evidence>
<evidence type="ECO:0000256" key="4">
    <source>
        <dbReference type="ARBA" id="ARBA00022597"/>
    </source>
</evidence>
<protein>
    <submittedName>
        <fullName evidence="10">2-keto-3-deoxygluconate permease</fullName>
    </submittedName>
</protein>